<organism evidence="2 3">
    <name type="scientific">Orchesella dallaii</name>
    <dbReference type="NCBI Taxonomy" id="48710"/>
    <lineage>
        <taxon>Eukaryota</taxon>
        <taxon>Metazoa</taxon>
        <taxon>Ecdysozoa</taxon>
        <taxon>Arthropoda</taxon>
        <taxon>Hexapoda</taxon>
        <taxon>Collembola</taxon>
        <taxon>Entomobryomorpha</taxon>
        <taxon>Entomobryoidea</taxon>
        <taxon>Orchesellidae</taxon>
        <taxon>Orchesellinae</taxon>
        <taxon>Orchesella</taxon>
    </lineage>
</organism>
<sequence>MFESSPTLMNIKAEQEKDEEISQIRQQITSQTASASDSGYLIVDGVVYKNVKRKLNVKKRRKKRSRKDDMQIEWSPTKLSQDTPFATNDSQAEDPIQPQETPDDMVQTPRFTISRTKLKFSKYDPEVRILKRKTPPEAEDKRNPPKKLVRDTSAMSGLPLKMKKWISNPPCKPVKKHTDDSLRTKKRTKPRRSKKPANLNPEQKRYQRRRRQFNYRWNKQLRKFGVVVLREESSPPRGTSEGGVCDVQASLTVDDICAVARISPQ</sequence>
<gene>
    <name evidence="2" type="ORF">ODALV1_LOCUS3239</name>
</gene>
<comment type="caution">
    <text evidence="2">The sequence shown here is derived from an EMBL/GenBank/DDBJ whole genome shotgun (WGS) entry which is preliminary data.</text>
</comment>
<name>A0ABP1PSJ2_9HEXA</name>
<feature type="compositionally biased region" description="Polar residues" evidence="1">
    <location>
        <begin position="77"/>
        <end position="90"/>
    </location>
</feature>
<evidence type="ECO:0000313" key="3">
    <source>
        <dbReference type="Proteomes" id="UP001642540"/>
    </source>
</evidence>
<dbReference type="Proteomes" id="UP001642540">
    <property type="component" value="Unassembled WGS sequence"/>
</dbReference>
<dbReference type="EMBL" id="CAXLJM020000008">
    <property type="protein sequence ID" value="CAL8075639.1"/>
    <property type="molecule type" value="Genomic_DNA"/>
</dbReference>
<evidence type="ECO:0000313" key="2">
    <source>
        <dbReference type="EMBL" id="CAL8075639.1"/>
    </source>
</evidence>
<feature type="compositionally biased region" description="Basic residues" evidence="1">
    <location>
        <begin position="184"/>
        <end position="195"/>
    </location>
</feature>
<reference evidence="2 3" key="1">
    <citation type="submission" date="2024-08" db="EMBL/GenBank/DDBJ databases">
        <authorList>
            <person name="Cucini C."/>
            <person name="Frati F."/>
        </authorList>
    </citation>
    <scope>NUCLEOTIDE SEQUENCE [LARGE SCALE GENOMIC DNA]</scope>
</reference>
<evidence type="ECO:0000256" key="1">
    <source>
        <dbReference type="SAM" id="MobiDB-lite"/>
    </source>
</evidence>
<feature type="compositionally biased region" description="Basic and acidic residues" evidence="1">
    <location>
        <begin position="127"/>
        <end position="143"/>
    </location>
</feature>
<proteinExistence type="predicted"/>
<keyword evidence="3" id="KW-1185">Reference proteome</keyword>
<feature type="region of interest" description="Disordered" evidence="1">
    <location>
        <begin position="127"/>
        <end position="212"/>
    </location>
</feature>
<accession>A0ABP1PSJ2</accession>
<feature type="region of interest" description="Disordered" evidence="1">
    <location>
        <begin position="57"/>
        <end position="113"/>
    </location>
</feature>
<protein>
    <submittedName>
        <fullName evidence="2">Uncharacterized protein</fullName>
    </submittedName>
</protein>